<dbReference type="PANTHER" id="PTHR32071">
    <property type="entry name" value="TRANSCRIPTIONAL REGULATORY PROTEIN"/>
    <property type="match status" value="1"/>
</dbReference>
<feature type="domain" description="PAC" evidence="10">
    <location>
        <begin position="82"/>
        <end position="137"/>
    </location>
</feature>
<dbReference type="InterPro" id="IPR003593">
    <property type="entry name" value="AAA+_ATPase"/>
</dbReference>
<dbReference type="Pfam" id="PF00158">
    <property type="entry name" value="Sigma54_activat"/>
    <property type="match status" value="1"/>
</dbReference>
<dbReference type="InterPro" id="IPR013656">
    <property type="entry name" value="PAS_4"/>
</dbReference>
<comment type="caution">
    <text evidence="11">The sequence shown here is derived from an EMBL/GenBank/DDBJ whole genome shotgun (WGS) entry which is preliminary data.</text>
</comment>
<gene>
    <name evidence="11" type="ORF">B5V00_12165</name>
</gene>
<dbReference type="GO" id="GO:0005524">
    <property type="term" value="F:ATP binding"/>
    <property type="evidence" value="ECO:0007669"/>
    <property type="project" value="UniProtKB-KW"/>
</dbReference>
<dbReference type="RefSeq" id="WP_085011078.1">
    <property type="nucleotide sequence ID" value="NZ_NAAD01000015.1"/>
</dbReference>
<evidence type="ECO:0000256" key="4">
    <source>
        <dbReference type="ARBA" id="ARBA00023015"/>
    </source>
</evidence>
<dbReference type="CDD" id="cd00009">
    <property type="entry name" value="AAA"/>
    <property type="match status" value="1"/>
</dbReference>
<accession>A0A1X0Y0G2</accession>
<evidence type="ECO:0000259" key="8">
    <source>
        <dbReference type="PROSITE" id="PS50045"/>
    </source>
</evidence>
<dbReference type="SUPFAM" id="SSF55785">
    <property type="entry name" value="PYP-like sensor domain (PAS domain)"/>
    <property type="match status" value="1"/>
</dbReference>
<evidence type="ECO:0000313" key="12">
    <source>
        <dbReference type="Proteomes" id="UP000193136"/>
    </source>
</evidence>
<dbReference type="PROSITE" id="PS50113">
    <property type="entry name" value="PAC"/>
    <property type="match status" value="1"/>
</dbReference>
<dbReference type="SUPFAM" id="SSF52540">
    <property type="entry name" value="P-loop containing nucleoside triphosphate hydrolases"/>
    <property type="match status" value="1"/>
</dbReference>
<dbReference type="SMART" id="SM00091">
    <property type="entry name" value="PAS"/>
    <property type="match status" value="1"/>
</dbReference>
<dbReference type="PROSITE" id="PS00676">
    <property type="entry name" value="SIGMA54_INTERACT_2"/>
    <property type="match status" value="1"/>
</dbReference>
<dbReference type="SMART" id="SM00382">
    <property type="entry name" value="AAA"/>
    <property type="match status" value="1"/>
</dbReference>
<dbReference type="CDD" id="cd00130">
    <property type="entry name" value="PAS"/>
    <property type="match status" value="1"/>
</dbReference>
<proteinExistence type="predicted"/>
<evidence type="ECO:0000256" key="5">
    <source>
        <dbReference type="ARBA" id="ARBA00023125"/>
    </source>
</evidence>
<dbReference type="PROSITE" id="PS50045">
    <property type="entry name" value="SIGMA54_INTERACT_4"/>
    <property type="match status" value="1"/>
</dbReference>
<dbReference type="InterPro" id="IPR030828">
    <property type="entry name" value="HTH_TyrR"/>
</dbReference>
<keyword evidence="3" id="KW-0067">ATP-binding</keyword>
<evidence type="ECO:0000256" key="1">
    <source>
        <dbReference type="ARBA" id="ARBA00022741"/>
    </source>
</evidence>
<dbReference type="Gene3D" id="3.30.450.20">
    <property type="entry name" value="PAS domain"/>
    <property type="match status" value="1"/>
</dbReference>
<dbReference type="InterPro" id="IPR035965">
    <property type="entry name" value="PAS-like_dom_sf"/>
</dbReference>
<keyword evidence="4" id="KW-0805">Transcription regulation</keyword>
<dbReference type="InterPro" id="IPR025944">
    <property type="entry name" value="Sigma_54_int_dom_CS"/>
</dbReference>
<dbReference type="PROSITE" id="PS00675">
    <property type="entry name" value="SIGMA54_INTERACT_1"/>
    <property type="match status" value="1"/>
</dbReference>
<dbReference type="InterPro" id="IPR025662">
    <property type="entry name" value="Sigma_54_int_dom_ATP-bd_1"/>
</dbReference>
<feature type="domain" description="PAS" evidence="9">
    <location>
        <begin position="18"/>
        <end position="70"/>
    </location>
</feature>
<evidence type="ECO:0000256" key="2">
    <source>
        <dbReference type="ARBA" id="ARBA00022797"/>
    </source>
</evidence>
<name>A0A1X0Y0G2_9BACT</name>
<dbReference type="InterPro" id="IPR025943">
    <property type="entry name" value="Sigma_54_int_dom_ATP-bd_2"/>
</dbReference>
<dbReference type="InterPro" id="IPR000700">
    <property type="entry name" value="PAS-assoc_C"/>
</dbReference>
<evidence type="ECO:0000256" key="3">
    <source>
        <dbReference type="ARBA" id="ARBA00022840"/>
    </source>
</evidence>
<evidence type="ECO:0000259" key="10">
    <source>
        <dbReference type="PROSITE" id="PS50113"/>
    </source>
</evidence>
<organism evidence="11 12">
    <name type="scientific">Geothermobacter hydrogeniphilus</name>
    <dbReference type="NCBI Taxonomy" id="1969733"/>
    <lineage>
        <taxon>Bacteria</taxon>
        <taxon>Pseudomonadati</taxon>
        <taxon>Thermodesulfobacteriota</taxon>
        <taxon>Desulfuromonadia</taxon>
        <taxon>Desulfuromonadales</taxon>
        <taxon>Geothermobacteraceae</taxon>
        <taxon>Geothermobacter</taxon>
    </lineage>
</organism>
<dbReference type="InterPro" id="IPR058031">
    <property type="entry name" value="AAA_lid_NorR"/>
</dbReference>
<keyword evidence="12" id="KW-1185">Reference proteome</keyword>
<reference evidence="11 12" key="1">
    <citation type="submission" date="2017-03" db="EMBL/GenBank/DDBJ databases">
        <title>Genome sequence of Geothermobacter sp. EPR-M, Deep-Sea Iron Reducer.</title>
        <authorList>
            <person name="Tully B."/>
            <person name="Savalia P."/>
            <person name="Abuyen K."/>
            <person name="Baughan C."/>
            <person name="Romero E."/>
            <person name="Ronkowski C."/>
            <person name="Torres B."/>
            <person name="Tremblay J."/>
            <person name="Trujillo A."/>
            <person name="Tyler M."/>
            <person name="Perez-Rodriguez I."/>
            <person name="Amend J."/>
        </authorList>
    </citation>
    <scope>NUCLEOTIDE SEQUENCE [LARGE SCALE GENOMIC DNA]</scope>
    <source>
        <strain evidence="11 12">EPR-M</strain>
    </source>
</reference>
<dbReference type="Pfam" id="PF18024">
    <property type="entry name" value="HTH_50"/>
    <property type="match status" value="1"/>
</dbReference>
<dbReference type="Pfam" id="PF25601">
    <property type="entry name" value="AAA_lid_14"/>
    <property type="match status" value="1"/>
</dbReference>
<dbReference type="PANTHER" id="PTHR32071:SF57">
    <property type="entry name" value="C4-DICARBOXYLATE TRANSPORT TRANSCRIPTIONAL REGULATORY PROTEIN DCTD"/>
    <property type="match status" value="1"/>
</dbReference>
<protein>
    <recommendedName>
        <fullName evidence="7">HTH-type transcriptional regulatory protein TyrR</fullName>
    </recommendedName>
</protein>
<keyword evidence="1" id="KW-0547">Nucleotide-binding</keyword>
<dbReference type="InterPro" id="IPR009057">
    <property type="entry name" value="Homeodomain-like_sf"/>
</dbReference>
<dbReference type="STRING" id="1969733.B5V00_12165"/>
<dbReference type="Gene3D" id="1.10.8.60">
    <property type="match status" value="1"/>
</dbReference>
<dbReference type="OrthoDB" id="9814761at2"/>
<dbReference type="EMBL" id="NAAD01000015">
    <property type="protein sequence ID" value="ORJ58597.1"/>
    <property type="molecule type" value="Genomic_DNA"/>
</dbReference>
<dbReference type="AlphaFoldDB" id="A0A1X0Y0G2"/>
<dbReference type="PROSITE" id="PS00688">
    <property type="entry name" value="SIGMA54_INTERACT_3"/>
    <property type="match status" value="1"/>
</dbReference>
<evidence type="ECO:0000313" key="11">
    <source>
        <dbReference type="EMBL" id="ORJ58597.1"/>
    </source>
</evidence>
<dbReference type="FunFam" id="3.40.50.300:FF:000006">
    <property type="entry name" value="DNA-binding transcriptional regulator NtrC"/>
    <property type="match status" value="1"/>
</dbReference>
<feature type="domain" description="Sigma-54 factor interaction" evidence="8">
    <location>
        <begin position="162"/>
        <end position="391"/>
    </location>
</feature>
<dbReference type="InterPro" id="IPR027417">
    <property type="entry name" value="P-loop_NTPase"/>
</dbReference>
<dbReference type="PROSITE" id="PS50112">
    <property type="entry name" value="PAS"/>
    <property type="match status" value="1"/>
</dbReference>
<dbReference type="InterPro" id="IPR000014">
    <property type="entry name" value="PAS"/>
</dbReference>
<evidence type="ECO:0000259" key="9">
    <source>
        <dbReference type="PROSITE" id="PS50112"/>
    </source>
</evidence>
<keyword evidence="2" id="KW-0058">Aromatic hydrocarbons catabolism</keyword>
<dbReference type="Gene3D" id="1.10.10.60">
    <property type="entry name" value="Homeodomain-like"/>
    <property type="match status" value="1"/>
</dbReference>
<evidence type="ECO:0000256" key="6">
    <source>
        <dbReference type="ARBA" id="ARBA00023163"/>
    </source>
</evidence>
<dbReference type="GO" id="GO:0003677">
    <property type="term" value="F:DNA binding"/>
    <property type="evidence" value="ECO:0007669"/>
    <property type="project" value="UniProtKB-KW"/>
</dbReference>
<dbReference type="SUPFAM" id="SSF46689">
    <property type="entry name" value="Homeodomain-like"/>
    <property type="match status" value="1"/>
</dbReference>
<dbReference type="GO" id="GO:0006355">
    <property type="term" value="P:regulation of DNA-templated transcription"/>
    <property type="evidence" value="ECO:0007669"/>
    <property type="project" value="InterPro"/>
</dbReference>
<dbReference type="Gene3D" id="3.40.50.300">
    <property type="entry name" value="P-loop containing nucleotide triphosphate hydrolases"/>
    <property type="match status" value="1"/>
</dbReference>
<keyword evidence="6" id="KW-0804">Transcription</keyword>
<dbReference type="Pfam" id="PF08448">
    <property type="entry name" value="PAS_4"/>
    <property type="match status" value="1"/>
</dbReference>
<dbReference type="NCBIfam" id="TIGR00229">
    <property type="entry name" value="sensory_box"/>
    <property type="match status" value="1"/>
</dbReference>
<sequence>MVDSNMERTRSKRRLQEIVSELDAIIDSSSDGLWICDAEARVIRINPASERINNITADEVVGRRMQELLEQGFVDRSAALEALQERRVVSLLQTNHNGRKLISTGTPVFDDRGELIRVVVSERDITETEQLQRQLEDQQAMGDGYREQMLQMQQFELRNQPLIAKSPCFVKTLRQALKVARADSSVLISGESGVGKGLIADLIHQHSSRAEKPLIKLNCGAIPETLIESELFGYEKGAFTGASSSGKAGHFELAHGGILFLDEIAELPLASQVKLLRFLEDGRITRLGGTRPLHADVRILAATHRNLEQMVDEGRFRFDLFYRLNVIPLRVPSLRERGDCILPLVRHYLDHFGTRFGIHKRLTAAALDRLQTYDYPGNVRELMNICERLVVMTESDLIDLPDLPAVLQERGPLPDQGDFVWPAQMSLDQIVQSTEREVLALAARRYRSQVKIAAALNVSQPTVARKLKRCGLPSSGLIQN</sequence>
<evidence type="ECO:0000256" key="7">
    <source>
        <dbReference type="ARBA" id="ARBA00029500"/>
    </source>
</evidence>
<keyword evidence="5" id="KW-0238">DNA-binding</keyword>
<dbReference type="Proteomes" id="UP000193136">
    <property type="component" value="Unassembled WGS sequence"/>
</dbReference>
<dbReference type="InterPro" id="IPR002078">
    <property type="entry name" value="Sigma_54_int"/>
</dbReference>